<name>A0A2S9KFN0_9BURK</name>
<protein>
    <submittedName>
        <fullName evidence="1">Uncharacterized protein</fullName>
    </submittedName>
</protein>
<proteinExistence type="predicted"/>
<organism evidence="1 2">
    <name type="scientific">Malikia spinosa</name>
    <dbReference type="NCBI Taxonomy" id="86180"/>
    <lineage>
        <taxon>Bacteria</taxon>
        <taxon>Pseudomonadati</taxon>
        <taxon>Pseudomonadota</taxon>
        <taxon>Betaproteobacteria</taxon>
        <taxon>Burkholderiales</taxon>
        <taxon>Comamonadaceae</taxon>
        <taxon>Malikia</taxon>
    </lineage>
</organism>
<dbReference type="AlphaFoldDB" id="A0A2S9KFN0"/>
<accession>A0A2S9KFN0</accession>
<evidence type="ECO:0000313" key="2">
    <source>
        <dbReference type="Proteomes" id="UP000238326"/>
    </source>
</evidence>
<dbReference type="EMBL" id="PVLR01000016">
    <property type="protein sequence ID" value="PRD69251.1"/>
    <property type="molecule type" value="Genomic_DNA"/>
</dbReference>
<reference evidence="1 2" key="1">
    <citation type="submission" date="2018-03" db="EMBL/GenBank/DDBJ databases">
        <title>Comparative genomics illustrates the genes involved in a hyperalkaliphilic mechanisms of Serpentinomonas isolated from highly-alkaline calcium-rich serpentinized springs.</title>
        <authorList>
            <person name="Suzuki S."/>
            <person name="Ishii S."/>
            <person name="Walworth N."/>
            <person name="Bird L."/>
            <person name="Kuenen J.G."/>
            <person name="Nealson K.H."/>
        </authorList>
    </citation>
    <scope>NUCLEOTIDE SEQUENCE [LARGE SCALE GENOMIC DNA]</scope>
    <source>
        <strain evidence="1 2">83</strain>
    </source>
</reference>
<comment type="caution">
    <text evidence="1">The sequence shown here is derived from an EMBL/GenBank/DDBJ whole genome shotgun (WGS) entry which is preliminary data.</text>
</comment>
<dbReference type="Proteomes" id="UP000238326">
    <property type="component" value="Unassembled WGS sequence"/>
</dbReference>
<dbReference type="RefSeq" id="WP_105729083.1">
    <property type="nucleotide sequence ID" value="NZ_PVLR01000016.1"/>
</dbReference>
<evidence type="ECO:0000313" key="1">
    <source>
        <dbReference type="EMBL" id="PRD69251.1"/>
    </source>
</evidence>
<sequence length="64" mass="7188">MQQHTDKPARKPKPLALDRTIHTLGVDAFRRMVRYLVKHPVVAPAERSGRVVRACGMRKARAAA</sequence>
<keyword evidence="2" id="KW-1185">Reference proteome</keyword>
<gene>
    <name evidence="1" type="ORF">C6P61_06295</name>
</gene>